<keyword evidence="3 8" id="KW-0375">Hydrogen ion transport</keyword>
<evidence type="ECO:0000256" key="2">
    <source>
        <dbReference type="ARBA" id="ARBA00022448"/>
    </source>
</evidence>
<evidence type="ECO:0000256" key="5">
    <source>
        <dbReference type="ARBA" id="ARBA00023136"/>
    </source>
</evidence>
<dbReference type="NCBIfam" id="TIGR01145">
    <property type="entry name" value="ATP_synt_delta"/>
    <property type="match status" value="1"/>
</dbReference>
<dbReference type="NCBIfam" id="NF004402">
    <property type="entry name" value="PRK05758.2-2"/>
    <property type="match status" value="1"/>
</dbReference>
<dbReference type="SUPFAM" id="SSF47928">
    <property type="entry name" value="N-terminal domain of the delta subunit of the F1F0-ATP synthase"/>
    <property type="match status" value="1"/>
</dbReference>
<comment type="caution">
    <text evidence="9">The sequence shown here is derived from an EMBL/GenBank/DDBJ whole genome shotgun (WGS) entry which is preliminary data.</text>
</comment>
<comment type="function">
    <text evidence="8">This protein is part of the stalk that links CF(0) to CF(1). It either transmits conformational changes from CF(0) to CF(1) or is implicated in proton conduction.</text>
</comment>
<keyword evidence="10" id="KW-1185">Reference proteome</keyword>
<dbReference type="Proteomes" id="UP000777002">
    <property type="component" value="Unassembled WGS sequence"/>
</dbReference>
<dbReference type="HAMAP" id="MF_01416">
    <property type="entry name" value="ATP_synth_delta_bact"/>
    <property type="match status" value="1"/>
</dbReference>
<gene>
    <name evidence="8" type="primary">atpH</name>
    <name evidence="9" type="ORF">H5985_00245</name>
</gene>
<accession>A0ABS2GPD5</accession>
<keyword evidence="8" id="KW-1003">Cell membrane</keyword>
<evidence type="ECO:0000313" key="9">
    <source>
        <dbReference type="EMBL" id="MBM6927710.1"/>
    </source>
</evidence>
<evidence type="ECO:0000256" key="7">
    <source>
        <dbReference type="ARBA" id="ARBA00023310"/>
    </source>
</evidence>
<evidence type="ECO:0000256" key="8">
    <source>
        <dbReference type="HAMAP-Rule" id="MF_01416"/>
    </source>
</evidence>
<dbReference type="InterPro" id="IPR026015">
    <property type="entry name" value="ATP_synth_OSCP/delta_N_sf"/>
</dbReference>
<protein>
    <recommendedName>
        <fullName evidence="8">ATP synthase subunit delta</fullName>
    </recommendedName>
    <alternativeName>
        <fullName evidence="8">ATP synthase F(1) sector subunit delta</fullName>
    </alternativeName>
    <alternativeName>
        <fullName evidence="8">F-type ATPase subunit delta</fullName>
        <shortName evidence="8">F-ATPase subunit delta</shortName>
    </alternativeName>
</protein>
<proteinExistence type="inferred from homology"/>
<evidence type="ECO:0000256" key="1">
    <source>
        <dbReference type="ARBA" id="ARBA00004370"/>
    </source>
</evidence>
<keyword evidence="7 8" id="KW-0066">ATP synthesis</keyword>
<dbReference type="Pfam" id="PF00213">
    <property type="entry name" value="OSCP"/>
    <property type="match status" value="1"/>
</dbReference>
<dbReference type="Gene3D" id="1.10.520.20">
    <property type="entry name" value="N-terminal domain of the delta subunit of the F1F0-ATP synthase"/>
    <property type="match status" value="1"/>
</dbReference>
<dbReference type="PRINTS" id="PR00125">
    <property type="entry name" value="ATPASEDELTA"/>
</dbReference>
<evidence type="ECO:0000256" key="3">
    <source>
        <dbReference type="ARBA" id="ARBA00022781"/>
    </source>
</evidence>
<evidence type="ECO:0000313" key="10">
    <source>
        <dbReference type="Proteomes" id="UP000777002"/>
    </source>
</evidence>
<dbReference type="RefSeq" id="WP_205049310.1">
    <property type="nucleotide sequence ID" value="NZ_JACJKX010000001.1"/>
</dbReference>
<reference evidence="9 10" key="1">
    <citation type="journal article" date="2021" name="Sci. Rep.">
        <title>The distribution of antibiotic resistance genes in chicken gut microbiota commensals.</title>
        <authorList>
            <person name="Juricova H."/>
            <person name="Matiasovicova J."/>
            <person name="Kubasova T."/>
            <person name="Cejkova D."/>
            <person name="Rychlik I."/>
        </authorList>
    </citation>
    <scope>NUCLEOTIDE SEQUENCE [LARGE SCALE GENOMIC DNA]</scope>
    <source>
        <strain evidence="9 10">An562</strain>
    </source>
</reference>
<keyword evidence="2 8" id="KW-0813">Transport</keyword>
<evidence type="ECO:0000256" key="4">
    <source>
        <dbReference type="ARBA" id="ARBA00023065"/>
    </source>
</evidence>
<comment type="function">
    <text evidence="8">F(1)F(0) ATP synthase produces ATP from ADP in the presence of a proton or sodium gradient. F-type ATPases consist of two structural domains, F(1) containing the extramembraneous catalytic core and F(0) containing the membrane proton channel, linked together by a central stalk and a peripheral stalk. During catalysis, ATP synthesis in the catalytic domain of F(1) is coupled via a rotary mechanism of the central stalk subunits to proton translocation.</text>
</comment>
<dbReference type="PANTHER" id="PTHR11910">
    <property type="entry name" value="ATP SYNTHASE DELTA CHAIN"/>
    <property type="match status" value="1"/>
</dbReference>
<evidence type="ECO:0000256" key="6">
    <source>
        <dbReference type="ARBA" id="ARBA00023196"/>
    </source>
</evidence>
<keyword evidence="5 8" id="KW-0472">Membrane</keyword>
<name>A0ABS2GPD5_9BURK</name>
<sequence length="184" mass="19649">MAELSTIARPYAHALLLALHDAKKGPEEAADLAAVLDGIAQVVTTDELVSVIGDPKLSSEQIYDLIVAGLGQTKLPEEAANLLKVVVENGRLEAVPEIARQFRELKNQSEGVADAYIETAMPMSQAEVDDLIAGLGKRFPGLKLTPIVTVNEELIGGVRVRVGDRVLDGSIQTRLAQMQEALTA</sequence>
<dbReference type="InterPro" id="IPR000711">
    <property type="entry name" value="ATPase_OSCP/dsu"/>
</dbReference>
<keyword evidence="6 8" id="KW-0139">CF(1)</keyword>
<comment type="subcellular location">
    <subcellularLocation>
        <location evidence="8">Cell membrane</location>
        <topology evidence="8">Peripheral membrane protein</topology>
    </subcellularLocation>
    <subcellularLocation>
        <location evidence="1">Membrane</location>
    </subcellularLocation>
</comment>
<keyword evidence="4 8" id="KW-0406">Ion transport</keyword>
<dbReference type="EMBL" id="JACJKX010000001">
    <property type="protein sequence ID" value="MBM6927710.1"/>
    <property type="molecule type" value="Genomic_DNA"/>
</dbReference>
<comment type="similarity">
    <text evidence="8">Belongs to the ATPase delta chain family.</text>
</comment>
<organism evidence="9 10">
    <name type="scientific">Parasutterella secunda</name>
    <dbReference type="NCBI Taxonomy" id="626947"/>
    <lineage>
        <taxon>Bacteria</taxon>
        <taxon>Pseudomonadati</taxon>
        <taxon>Pseudomonadota</taxon>
        <taxon>Betaproteobacteria</taxon>
        <taxon>Burkholderiales</taxon>
        <taxon>Sutterellaceae</taxon>
        <taxon>Parasutterella</taxon>
    </lineage>
</organism>